<dbReference type="Proteomes" id="UP000649826">
    <property type="component" value="Unassembled WGS sequence"/>
</dbReference>
<organism evidence="1 2">
    <name type="scientific">Blautia difficilis</name>
    <dbReference type="NCBI Taxonomy" id="2763027"/>
    <lineage>
        <taxon>Bacteria</taxon>
        <taxon>Bacillati</taxon>
        <taxon>Bacillota</taxon>
        <taxon>Clostridia</taxon>
        <taxon>Lachnospirales</taxon>
        <taxon>Lachnospiraceae</taxon>
        <taxon>Blautia</taxon>
    </lineage>
</organism>
<dbReference type="RefSeq" id="WP_186994510.1">
    <property type="nucleotide sequence ID" value="NZ_JACOQG010000006.1"/>
</dbReference>
<keyword evidence="2" id="KW-1185">Reference proteome</keyword>
<proteinExistence type="predicted"/>
<evidence type="ECO:0000313" key="2">
    <source>
        <dbReference type="Proteomes" id="UP000649826"/>
    </source>
</evidence>
<name>A0ABR7IGG4_9FIRM</name>
<comment type="caution">
    <text evidence="1">The sequence shown here is derived from an EMBL/GenBank/DDBJ whole genome shotgun (WGS) entry which is preliminary data.</text>
</comment>
<accession>A0ABR7IGG4</accession>
<protein>
    <submittedName>
        <fullName evidence="1">Uncharacterized protein</fullName>
    </submittedName>
</protein>
<evidence type="ECO:0000313" key="1">
    <source>
        <dbReference type="EMBL" id="MBC5779114.1"/>
    </source>
</evidence>
<gene>
    <name evidence="1" type="ORF">H8Z82_05485</name>
</gene>
<sequence>MRYQESKSLPESYIKPSECCFTLKWFHAIIILVKNFDGMKLFLIGGMEDLNFNYCYKITYESGETYDRRRNELSVEISKEDYKKIITGVLQERPIDQIEGISDVIDKMTENVEFADRFMNKNGSLRKTPLKKKRAISKLEFFIPEYEYRRLKKMKDPIETLERPVEHMTVYRNDDSSVTLTAENGRVSIVDSREKNVRHIIEADHFISKIL</sequence>
<dbReference type="EMBL" id="JACOQG010000006">
    <property type="protein sequence ID" value="MBC5779114.1"/>
    <property type="molecule type" value="Genomic_DNA"/>
</dbReference>
<reference evidence="1 2" key="1">
    <citation type="submission" date="2020-08" db="EMBL/GenBank/DDBJ databases">
        <title>Genome public.</title>
        <authorList>
            <person name="Liu C."/>
            <person name="Sun Q."/>
        </authorList>
    </citation>
    <scope>NUCLEOTIDE SEQUENCE [LARGE SCALE GENOMIC DNA]</scope>
    <source>
        <strain evidence="1 2">M29</strain>
    </source>
</reference>